<evidence type="ECO:0000256" key="5">
    <source>
        <dbReference type="SAM" id="Phobius"/>
    </source>
</evidence>
<dbReference type="CDD" id="cd01467">
    <property type="entry name" value="vWA_BatA_type"/>
    <property type="match status" value="1"/>
</dbReference>
<keyword evidence="2 5" id="KW-0812">Transmembrane</keyword>
<evidence type="ECO:0000256" key="3">
    <source>
        <dbReference type="ARBA" id="ARBA00022989"/>
    </source>
</evidence>
<feature type="transmembrane region" description="Helical" evidence="5">
    <location>
        <begin position="12"/>
        <end position="30"/>
    </location>
</feature>
<dbReference type="EMBL" id="VIAR01000001">
    <property type="protein sequence ID" value="TQD40548.1"/>
    <property type="molecule type" value="Genomic_DNA"/>
</dbReference>
<evidence type="ECO:0000256" key="1">
    <source>
        <dbReference type="ARBA" id="ARBA00022475"/>
    </source>
</evidence>
<dbReference type="PROSITE" id="PS50234">
    <property type="entry name" value="VWFA"/>
    <property type="match status" value="1"/>
</dbReference>
<dbReference type="InterPro" id="IPR050768">
    <property type="entry name" value="UPF0353/GerABKA_families"/>
</dbReference>
<organism evidence="7 8">
    <name type="scientific">Haloflavibacter putidus</name>
    <dbReference type="NCBI Taxonomy" id="2576776"/>
    <lineage>
        <taxon>Bacteria</taxon>
        <taxon>Pseudomonadati</taxon>
        <taxon>Bacteroidota</taxon>
        <taxon>Flavobacteriia</taxon>
        <taxon>Flavobacteriales</taxon>
        <taxon>Flavobacteriaceae</taxon>
        <taxon>Haloflavibacter</taxon>
    </lineage>
</organism>
<sequence>MLDFNNITFEHPQWFWLFLLLPVLLVWFIVKRHKQTPEVEISSIKGFKVKQGLLPKLRPVLWVLQLLALSLLILAMTRPRTVDVTTQTSTTQGIDIMMAIDVSASMLAKDLEPNRLEALKEVAADFIDGRPNDRFGLVLFAGESFTKIPITSDKSIVKNGLRDINYEEISEIMESGTAIGMGLATSVNRIKDSKAESKVIILLTDGVNNAGVIDPQTAMDLAIEYGIKTYTIGIGTNGMALSPVAIAPNGRIRYRNVQVEIDEALLREISEKTNAQYFRATDTDKLQAIYDEIDKLEKSDIEEFKYYNYDEKYRPLVLLAGLLLIIQVVLRYTIFRSFV</sequence>
<dbReference type="SUPFAM" id="SSF53300">
    <property type="entry name" value="vWA-like"/>
    <property type="match status" value="1"/>
</dbReference>
<dbReference type="Pfam" id="PF00092">
    <property type="entry name" value="VWA"/>
    <property type="match status" value="1"/>
</dbReference>
<dbReference type="Pfam" id="PF07584">
    <property type="entry name" value="BatA"/>
    <property type="match status" value="1"/>
</dbReference>
<keyword evidence="8" id="KW-1185">Reference proteome</keyword>
<proteinExistence type="predicted"/>
<accession>A0A507ZXW4</accession>
<dbReference type="SMART" id="SM00327">
    <property type="entry name" value="VWA"/>
    <property type="match status" value="1"/>
</dbReference>
<dbReference type="Proteomes" id="UP000317169">
    <property type="component" value="Unassembled WGS sequence"/>
</dbReference>
<dbReference type="InterPro" id="IPR024163">
    <property type="entry name" value="Aerotolerance_reg_N"/>
</dbReference>
<keyword evidence="1" id="KW-1003">Cell membrane</keyword>
<evidence type="ECO:0000259" key="6">
    <source>
        <dbReference type="PROSITE" id="PS50234"/>
    </source>
</evidence>
<protein>
    <submittedName>
        <fullName evidence="7">VWA domain-containing protein</fullName>
    </submittedName>
</protein>
<dbReference type="AlphaFoldDB" id="A0A507ZXW4"/>
<dbReference type="PANTHER" id="PTHR22550">
    <property type="entry name" value="SPORE GERMINATION PROTEIN"/>
    <property type="match status" value="1"/>
</dbReference>
<gene>
    <name evidence="7" type="ORF">FKR84_00800</name>
</gene>
<dbReference type="InterPro" id="IPR033881">
    <property type="entry name" value="vWA_BatA_type"/>
</dbReference>
<evidence type="ECO:0000256" key="2">
    <source>
        <dbReference type="ARBA" id="ARBA00022692"/>
    </source>
</evidence>
<dbReference type="Gene3D" id="3.40.50.410">
    <property type="entry name" value="von Willebrand factor, type A domain"/>
    <property type="match status" value="1"/>
</dbReference>
<dbReference type="OrthoDB" id="6206554at2"/>
<dbReference type="InterPro" id="IPR002035">
    <property type="entry name" value="VWF_A"/>
</dbReference>
<dbReference type="RefSeq" id="WP_141420280.1">
    <property type="nucleotide sequence ID" value="NZ_VIAR01000001.1"/>
</dbReference>
<dbReference type="InterPro" id="IPR036465">
    <property type="entry name" value="vWFA_dom_sf"/>
</dbReference>
<feature type="transmembrane region" description="Helical" evidence="5">
    <location>
        <begin position="316"/>
        <end position="334"/>
    </location>
</feature>
<dbReference type="PANTHER" id="PTHR22550:SF5">
    <property type="entry name" value="LEUCINE ZIPPER PROTEIN 4"/>
    <property type="match status" value="1"/>
</dbReference>
<comment type="caution">
    <text evidence="7">The sequence shown here is derived from an EMBL/GenBank/DDBJ whole genome shotgun (WGS) entry which is preliminary data.</text>
</comment>
<evidence type="ECO:0000256" key="4">
    <source>
        <dbReference type="ARBA" id="ARBA00023136"/>
    </source>
</evidence>
<keyword evidence="4 5" id="KW-0472">Membrane</keyword>
<evidence type="ECO:0000313" key="8">
    <source>
        <dbReference type="Proteomes" id="UP000317169"/>
    </source>
</evidence>
<reference evidence="7 8" key="1">
    <citation type="submission" date="2019-06" db="EMBL/GenBank/DDBJ databases">
        <title>Flavibacter putida gen. nov., sp. nov., a novel marine bacterium of the family Flavobacteriaceae isolated from coastal seawater.</title>
        <authorList>
            <person name="Feng X."/>
        </authorList>
    </citation>
    <scope>NUCLEOTIDE SEQUENCE [LARGE SCALE GENOMIC DNA]</scope>
    <source>
        <strain evidence="7 8">PLHSN227</strain>
    </source>
</reference>
<evidence type="ECO:0000313" key="7">
    <source>
        <dbReference type="EMBL" id="TQD40548.1"/>
    </source>
</evidence>
<feature type="domain" description="VWFA" evidence="6">
    <location>
        <begin position="95"/>
        <end position="293"/>
    </location>
</feature>
<name>A0A507ZXW4_9FLAO</name>
<keyword evidence="3 5" id="KW-1133">Transmembrane helix</keyword>